<dbReference type="OrthoDB" id="10022292at2759"/>
<dbReference type="Proteomes" id="UP000187406">
    <property type="component" value="Unassembled WGS sequence"/>
</dbReference>
<feature type="compositionally biased region" description="Basic and acidic residues" evidence="1">
    <location>
        <begin position="7"/>
        <end position="17"/>
    </location>
</feature>
<feature type="compositionally biased region" description="Basic and acidic residues" evidence="1">
    <location>
        <begin position="63"/>
        <end position="75"/>
    </location>
</feature>
<feature type="compositionally biased region" description="Basic and acidic residues" evidence="1">
    <location>
        <begin position="107"/>
        <end position="116"/>
    </location>
</feature>
<dbReference type="Pfam" id="PF10151">
    <property type="entry name" value="TMEM214"/>
    <property type="match status" value="1"/>
</dbReference>
<proteinExistence type="predicted"/>
<feature type="region of interest" description="Disordered" evidence="1">
    <location>
        <begin position="1"/>
        <end position="125"/>
    </location>
</feature>
<feature type="compositionally biased region" description="Polar residues" evidence="1">
    <location>
        <begin position="31"/>
        <end position="41"/>
    </location>
</feature>
<reference evidence="3" key="1">
    <citation type="submission" date="2016-04" db="EMBL/GenBank/DDBJ databases">
        <title>Cephalotus genome sequencing.</title>
        <authorList>
            <person name="Fukushima K."/>
            <person name="Hasebe M."/>
            <person name="Fang X."/>
        </authorList>
    </citation>
    <scope>NUCLEOTIDE SEQUENCE [LARGE SCALE GENOMIC DNA]</scope>
    <source>
        <strain evidence="3">cv. St1</strain>
    </source>
</reference>
<dbReference type="InterPro" id="IPR019308">
    <property type="entry name" value="TMEM214"/>
</dbReference>
<dbReference type="PANTHER" id="PTHR13448:SF14">
    <property type="entry name" value="F26K24.17 PROTEIN"/>
    <property type="match status" value="1"/>
</dbReference>
<dbReference type="FunCoup" id="A0A1Q3B5Y9">
    <property type="interactions" value="2221"/>
</dbReference>
<accession>A0A1Q3B5Y9</accession>
<dbReference type="GO" id="GO:0005794">
    <property type="term" value="C:Golgi apparatus"/>
    <property type="evidence" value="ECO:0007669"/>
    <property type="project" value="TreeGrafter"/>
</dbReference>
<keyword evidence="3" id="KW-1185">Reference proteome</keyword>
<comment type="caution">
    <text evidence="2">The sequence shown here is derived from an EMBL/GenBank/DDBJ whole genome shotgun (WGS) entry which is preliminary data.</text>
</comment>
<sequence length="580" mass="64349">MEAADSSLKEAPTDHGWQKVIYPKRQRKTKPNASDSNTIPNKLNGILTNADKPNVFRSIEQQSEDRRRKILEAERSAAAASNAPVKPKQKRWGDEENEDSSDAEIEQNGKPDEAKKLKPKKQKKPKVTVAEAAAKIDADDLAAFLADVLGSYGEQQEIQMMRFADYFGRAFSAVGAAQFPWTKMLRESSVAKIVDIPLSHISDVVYKTSVDWINQRSSDALGSFVLWSLDSILLDLANQQTSAKGSKKGMKQVSLKSQVAIFVVIAMVLRRKPDVLINVLPTLRENPKYQGQDKLPVLVWMMAQASQGDLAVGLYTWAHGLLPIVTGKNCNPQSRDLILQLVERILSTPKAKSILVNSAVRKGERLIPPSALESLMWVTFSASPARVKATERFEAIYPTLKEVALAGSPGSKAMKQVSQQILSLSIKAAGDSTAELSKEAADICIWCLIQNADCYKQWDKVYHDNIEASVAVLKKLSEEWKQQFIKLFPLDPLRETLKSFRVKNEKAMASEADAANQSHFRDADKYCKLILGGLSHGHACMKTMAFFVIALAVGAAVMSPKLESWDWKKLSTAFNFQNPF</sequence>
<feature type="compositionally biased region" description="Acidic residues" evidence="1">
    <location>
        <begin position="95"/>
        <end position="105"/>
    </location>
</feature>
<gene>
    <name evidence="2" type="ORF">CFOL_v3_06945</name>
</gene>
<evidence type="ECO:0000313" key="2">
    <source>
        <dbReference type="EMBL" id="GAV63427.1"/>
    </source>
</evidence>
<dbReference type="GO" id="GO:0005783">
    <property type="term" value="C:endoplasmic reticulum"/>
    <property type="evidence" value="ECO:0007669"/>
    <property type="project" value="TreeGrafter"/>
</dbReference>
<dbReference type="PANTHER" id="PTHR13448">
    <property type="entry name" value="TRANSMEMBRANE PROTEIN 214"/>
    <property type="match status" value="1"/>
</dbReference>
<dbReference type="EMBL" id="BDDD01000305">
    <property type="protein sequence ID" value="GAV63427.1"/>
    <property type="molecule type" value="Genomic_DNA"/>
</dbReference>
<organism evidence="2 3">
    <name type="scientific">Cephalotus follicularis</name>
    <name type="common">Albany pitcher plant</name>
    <dbReference type="NCBI Taxonomy" id="3775"/>
    <lineage>
        <taxon>Eukaryota</taxon>
        <taxon>Viridiplantae</taxon>
        <taxon>Streptophyta</taxon>
        <taxon>Embryophyta</taxon>
        <taxon>Tracheophyta</taxon>
        <taxon>Spermatophyta</taxon>
        <taxon>Magnoliopsida</taxon>
        <taxon>eudicotyledons</taxon>
        <taxon>Gunneridae</taxon>
        <taxon>Pentapetalae</taxon>
        <taxon>rosids</taxon>
        <taxon>fabids</taxon>
        <taxon>Oxalidales</taxon>
        <taxon>Cephalotaceae</taxon>
        <taxon>Cephalotus</taxon>
    </lineage>
</organism>
<protein>
    <submittedName>
        <fullName evidence="2">DUF2359 domain-containing protein</fullName>
    </submittedName>
</protein>
<dbReference type="STRING" id="3775.A0A1Q3B5Y9"/>
<name>A0A1Q3B5Y9_CEPFO</name>
<evidence type="ECO:0000256" key="1">
    <source>
        <dbReference type="SAM" id="MobiDB-lite"/>
    </source>
</evidence>
<dbReference type="AlphaFoldDB" id="A0A1Q3B5Y9"/>
<dbReference type="InParanoid" id="A0A1Q3B5Y9"/>
<evidence type="ECO:0000313" key="3">
    <source>
        <dbReference type="Proteomes" id="UP000187406"/>
    </source>
</evidence>